<dbReference type="Pfam" id="PF13977">
    <property type="entry name" value="TetR_C_6"/>
    <property type="match status" value="1"/>
</dbReference>
<accession>A0ABP8Z2A0</accession>
<evidence type="ECO:0000259" key="1">
    <source>
        <dbReference type="Pfam" id="PF13977"/>
    </source>
</evidence>
<dbReference type="InterPro" id="IPR039538">
    <property type="entry name" value="BetI_C"/>
</dbReference>
<dbReference type="EMBL" id="BAABLP010000002">
    <property type="protein sequence ID" value="GAA4744540.1"/>
    <property type="molecule type" value="Genomic_DNA"/>
</dbReference>
<dbReference type="InterPro" id="IPR036271">
    <property type="entry name" value="Tet_transcr_reg_TetR-rel_C_sf"/>
</dbReference>
<protein>
    <recommendedName>
        <fullName evidence="1">BetI-type transcriptional repressor C-terminal domain-containing protein</fullName>
    </recommendedName>
</protein>
<organism evidence="2 3">
    <name type="scientific">Amnibacterium soli</name>
    <dbReference type="NCBI Taxonomy" id="1282736"/>
    <lineage>
        <taxon>Bacteria</taxon>
        <taxon>Bacillati</taxon>
        <taxon>Actinomycetota</taxon>
        <taxon>Actinomycetes</taxon>
        <taxon>Micrococcales</taxon>
        <taxon>Microbacteriaceae</taxon>
        <taxon>Amnibacterium</taxon>
    </lineage>
</organism>
<dbReference type="SUPFAM" id="SSF48498">
    <property type="entry name" value="Tetracyclin repressor-like, C-terminal domain"/>
    <property type="match status" value="1"/>
</dbReference>
<dbReference type="Proteomes" id="UP001500121">
    <property type="component" value="Unassembled WGS sequence"/>
</dbReference>
<feature type="domain" description="BetI-type transcriptional repressor C-terminal" evidence="1">
    <location>
        <begin position="96"/>
        <end position="189"/>
    </location>
</feature>
<dbReference type="SUPFAM" id="SSF46689">
    <property type="entry name" value="Homeodomain-like"/>
    <property type="match status" value="1"/>
</dbReference>
<evidence type="ECO:0000313" key="3">
    <source>
        <dbReference type="Proteomes" id="UP001500121"/>
    </source>
</evidence>
<dbReference type="InterPro" id="IPR009057">
    <property type="entry name" value="Homeodomain-like_sf"/>
</dbReference>
<keyword evidence="3" id="KW-1185">Reference proteome</keyword>
<evidence type="ECO:0000313" key="2">
    <source>
        <dbReference type="EMBL" id="GAA4744540.1"/>
    </source>
</evidence>
<comment type="caution">
    <text evidence="2">The sequence shown here is derived from an EMBL/GenBank/DDBJ whole genome shotgun (WGS) entry which is preliminary data.</text>
</comment>
<reference evidence="3" key="1">
    <citation type="journal article" date="2019" name="Int. J. Syst. Evol. Microbiol.">
        <title>The Global Catalogue of Microorganisms (GCM) 10K type strain sequencing project: providing services to taxonomists for standard genome sequencing and annotation.</title>
        <authorList>
            <consortium name="The Broad Institute Genomics Platform"/>
            <consortium name="The Broad Institute Genome Sequencing Center for Infectious Disease"/>
            <person name="Wu L."/>
            <person name="Ma J."/>
        </authorList>
    </citation>
    <scope>NUCLEOTIDE SEQUENCE [LARGE SCALE GENOMIC DNA]</scope>
    <source>
        <strain evidence="3">JCM 19015</strain>
    </source>
</reference>
<name>A0ABP8Z2A0_9MICO</name>
<proteinExistence type="predicted"/>
<sequence>MDDFDGGRVPALDADEELRTGAERWALCVETAMAAFRVRAFHAVTLELVAAEAGLTLPEVTEQFATADDLVLAVVQVWNARRMEPILPVAHSRGAAAFLRAIVAVNVEDPALMRLLTALANVAATPGHPSAPLLQRQWVQFHALVQRALVHDVAVGREPDTMDPARGAEQLIAMYEGLQLQSMLRPHMDVLEAYDRAVTRLRDGWSKSYTPPVWEV</sequence>
<gene>
    <name evidence="2" type="ORF">GCM10025783_15300</name>
</gene>
<dbReference type="Gene3D" id="1.10.357.10">
    <property type="entry name" value="Tetracycline Repressor, domain 2"/>
    <property type="match status" value="1"/>
</dbReference>